<sequence length="166" mass="18473">MRGTASSIPKIELVATFLLVVLAGCQQLLTPAVARRPLPSALPYQGMSPVPFCQLLALRNQLVYVRGSYSGLDEYWSFNAMGKHCENFLPVELTLSEQVIAPFQAQFNTVRNNYMNQYLVVDAIGRYEDEKVTGYGHLGHNKGQFVVQQLVQVQVVAAKGERRGVK</sequence>
<proteinExistence type="predicted"/>
<dbReference type="EMBL" id="JBHUFD010000006">
    <property type="protein sequence ID" value="MFD1874094.1"/>
    <property type="molecule type" value="Genomic_DNA"/>
</dbReference>
<accession>A0ABW4QWZ1</accession>
<reference evidence="2" key="1">
    <citation type="journal article" date="2019" name="Int. J. Syst. Evol. Microbiol.">
        <title>The Global Catalogue of Microorganisms (GCM) 10K type strain sequencing project: providing services to taxonomists for standard genome sequencing and annotation.</title>
        <authorList>
            <consortium name="The Broad Institute Genomics Platform"/>
            <consortium name="The Broad Institute Genome Sequencing Center for Infectious Disease"/>
            <person name="Wu L."/>
            <person name="Ma J."/>
        </authorList>
    </citation>
    <scope>NUCLEOTIDE SEQUENCE [LARGE SCALE GENOMIC DNA]</scope>
    <source>
        <strain evidence="2">CGMCC 1.15795</strain>
    </source>
</reference>
<dbReference type="Proteomes" id="UP001597197">
    <property type="component" value="Unassembled WGS sequence"/>
</dbReference>
<protein>
    <recommendedName>
        <fullName evidence="3">NlpE C-terminal OB domain-containing protein</fullName>
    </recommendedName>
</protein>
<evidence type="ECO:0008006" key="3">
    <source>
        <dbReference type="Google" id="ProtNLM"/>
    </source>
</evidence>
<organism evidence="1 2">
    <name type="scientific">Hymenobacter bucti</name>
    <dbReference type="NCBI Taxonomy" id="1844114"/>
    <lineage>
        <taxon>Bacteria</taxon>
        <taxon>Pseudomonadati</taxon>
        <taxon>Bacteroidota</taxon>
        <taxon>Cytophagia</taxon>
        <taxon>Cytophagales</taxon>
        <taxon>Hymenobacteraceae</taxon>
        <taxon>Hymenobacter</taxon>
    </lineage>
</organism>
<evidence type="ECO:0000313" key="1">
    <source>
        <dbReference type="EMBL" id="MFD1874094.1"/>
    </source>
</evidence>
<dbReference type="PROSITE" id="PS51257">
    <property type="entry name" value="PROKAR_LIPOPROTEIN"/>
    <property type="match status" value="1"/>
</dbReference>
<dbReference type="RefSeq" id="WP_382315580.1">
    <property type="nucleotide sequence ID" value="NZ_JBHUFD010000006.1"/>
</dbReference>
<name>A0ABW4QWZ1_9BACT</name>
<keyword evidence="2" id="KW-1185">Reference proteome</keyword>
<gene>
    <name evidence="1" type="ORF">ACFSDX_16745</name>
</gene>
<comment type="caution">
    <text evidence="1">The sequence shown here is derived from an EMBL/GenBank/DDBJ whole genome shotgun (WGS) entry which is preliminary data.</text>
</comment>
<evidence type="ECO:0000313" key="2">
    <source>
        <dbReference type="Proteomes" id="UP001597197"/>
    </source>
</evidence>